<dbReference type="Pfam" id="PF08546">
    <property type="entry name" value="ApbA_C"/>
    <property type="match status" value="1"/>
</dbReference>
<dbReference type="SUPFAM" id="SSF51735">
    <property type="entry name" value="NAD(P)-binding Rossmann-fold domains"/>
    <property type="match status" value="1"/>
</dbReference>
<evidence type="ECO:0000313" key="9">
    <source>
        <dbReference type="Proteomes" id="UP000241690"/>
    </source>
</evidence>
<reference evidence="8 9" key="1">
    <citation type="submission" date="2016-07" db="EMBL/GenBank/DDBJ databases">
        <title>Multiple horizontal gene transfer events from other fungi enriched the ability of initially mycotrophic Trichoderma (Ascomycota) to feed on dead plant biomass.</title>
        <authorList>
            <consortium name="DOE Joint Genome Institute"/>
            <person name="Aerts A."/>
            <person name="Atanasova L."/>
            <person name="Chenthamara K."/>
            <person name="Zhang J."/>
            <person name="Grujic M."/>
            <person name="Henrissat B."/>
            <person name="Kuo A."/>
            <person name="Salamov A."/>
            <person name="Lipzen A."/>
            <person name="Labutti K."/>
            <person name="Barry K."/>
            <person name="Miao Y."/>
            <person name="Rahimi M.J."/>
            <person name="Shen Q."/>
            <person name="Grigoriev I.V."/>
            <person name="Kubicek C.P."/>
            <person name="Druzhinina I.S."/>
        </authorList>
    </citation>
    <scope>NUCLEOTIDE SEQUENCE [LARGE SCALE GENOMIC DNA]</scope>
    <source>
        <strain evidence="8 9">CBS 226.95</strain>
    </source>
</reference>
<dbReference type="PANTHER" id="PTHR21708:SF30">
    <property type="entry name" value="2-DEHYDROPANTOATE 2-REDUCTASE-RELATED"/>
    <property type="match status" value="1"/>
</dbReference>
<accession>A0A2T3ZU25</accession>
<dbReference type="SUPFAM" id="SSF48179">
    <property type="entry name" value="6-phosphogluconate dehydrogenase C-terminal domain-like"/>
    <property type="match status" value="1"/>
</dbReference>
<dbReference type="GeneID" id="36619731"/>
<evidence type="ECO:0000256" key="4">
    <source>
        <dbReference type="RuleBase" id="RU362068"/>
    </source>
</evidence>
<dbReference type="GO" id="GO:0005737">
    <property type="term" value="C:cytoplasm"/>
    <property type="evidence" value="ECO:0007669"/>
    <property type="project" value="TreeGrafter"/>
</dbReference>
<name>A0A2T3ZU25_TRIHA</name>
<feature type="signal peptide" evidence="5">
    <location>
        <begin position="1"/>
        <end position="16"/>
    </location>
</feature>
<dbReference type="InterPro" id="IPR036291">
    <property type="entry name" value="NAD(P)-bd_dom_sf"/>
</dbReference>
<keyword evidence="3 4" id="KW-0560">Oxidoreductase</keyword>
<feature type="domain" description="Ketopantoate reductase C-terminal" evidence="7">
    <location>
        <begin position="188"/>
        <end position="312"/>
    </location>
</feature>
<organism evidence="8 9">
    <name type="scientific">Trichoderma harzianum CBS 226.95</name>
    <dbReference type="NCBI Taxonomy" id="983964"/>
    <lineage>
        <taxon>Eukaryota</taxon>
        <taxon>Fungi</taxon>
        <taxon>Dikarya</taxon>
        <taxon>Ascomycota</taxon>
        <taxon>Pezizomycotina</taxon>
        <taxon>Sordariomycetes</taxon>
        <taxon>Hypocreomycetidae</taxon>
        <taxon>Hypocreales</taxon>
        <taxon>Hypocreaceae</taxon>
        <taxon>Trichoderma</taxon>
    </lineage>
</organism>
<dbReference type="InterPro" id="IPR008927">
    <property type="entry name" value="6-PGluconate_DH-like_C_sf"/>
</dbReference>
<proteinExistence type="inferred from homology"/>
<dbReference type="InterPro" id="IPR013752">
    <property type="entry name" value="KPA_reductase"/>
</dbReference>
<dbReference type="Gene3D" id="1.10.1040.10">
    <property type="entry name" value="N-(1-d-carboxylethyl)-l-norvaline Dehydrogenase, domain 2"/>
    <property type="match status" value="1"/>
</dbReference>
<gene>
    <name evidence="8" type="ORF">M431DRAFT_100154</name>
</gene>
<dbReference type="STRING" id="983964.A0A2T3ZU25"/>
<dbReference type="FunFam" id="1.10.1040.10:FF:000017">
    <property type="entry name" value="2-dehydropantoate 2-reductase"/>
    <property type="match status" value="1"/>
</dbReference>
<evidence type="ECO:0000259" key="7">
    <source>
        <dbReference type="Pfam" id="PF08546"/>
    </source>
</evidence>
<dbReference type="EC" id="1.1.1.169" evidence="4"/>
<comment type="similarity">
    <text evidence="1 4">Belongs to the ketopantoate reductase family.</text>
</comment>
<dbReference type="EMBL" id="KZ679700">
    <property type="protein sequence ID" value="PTB48311.1"/>
    <property type="molecule type" value="Genomic_DNA"/>
</dbReference>
<dbReference type="Proteomes" id="UP000241690">
    <property type="component" value="Unassembled WGS sequence"/>
</dbReference>
<feature type="domain" description="Ketopantoate reductase N-terminal" evidence="6">
    <location>
        <begin position="5"/>
        <end position="158"/>
    </location>
</feature>
<evidence type="ECO:0000256" key="3">
    <source>
        <dbReference type="ARBA" id="ARBA00023002"/>
    </source>
</evidence>
<protein>
    <recommendedName>
        <fullName evidence="4">2-dehydropantoate 2-reductase</fullName>
        <ecNumber evidence="4">1.1.1.169</ecNumber>
    </recommendedName>
    <alternativeName>
        <fullName evidence="4">Ketopantoate reductase</fullName>
    </alternativeName>
</protein>
<evidence type="ECO:0000256" key="2">
    <source>
        <dbReference type="ARBA" id="ARBA00022857"/>
    </source>
</evidence>
<comment type="function">
    <text evidence="4">Catalyzes the NADPH-dependent reduction of ketopantoate into pantoic acid.</text>
</comment>
<feature type="chain" id="PRO_5015514003" description="2-dehydropantoate 2-reductase" evidence="5">
    <location>
        <begin position="17"/>
        <end position="329"/>
    </location>
</feature>
<dbReference type="AlphaFoldDB" id="A0A2T3ZU25"/>
<keyword evidence="9" id="KW-1185">Reference proteome</keyword>
<sequence length="329" mass="36132">MTRALIFGTGSIGIMCAMILHRASVKVTCVCRSNYAEVKKRGFNVESTIFGKETFRTSIVRLVSEAINDDQSFDFVIVATKSLPNTSDGIISAISPAMKDKKTALVLMQNGIGIEEVYHKAFPGNVILSAVVYMPTVETEPGVVFHQEIEIIHVGTYPSQSDASARELADKFVQVVAKGGGTAVAHEDVQGERWKKLVANAAWNPVCALTRCTDLQFLKTSDYSRGFVREAMMEVVEVAAAMGYEEHVGLDTVQMHMNRAESRNSPGVRPSMMMDMSMGRRMEVQTVIGEVVRLGHNHKVSIPRLEALHVLLVGLDWALDDATSKQGIR</sequence>
<keyword evidence="5" id="KW-0732">Signal</keyword>
<dbReference type="PANTHER" id="PTHR21708">
    <property type="entry name" value="PROBABLE 2-DEHYDROPANTOATE 2-REDUCTASE"/>
    <property type="match status" value="1"/>
</dbReference>
<dbReference type="RefSeq" id="XP_024767988.1">
    <property type="nucleotide sequence ID" value="XM_024911172.1"/>
</dbReference>
<dbReference type="GO" id="GO:0008677">
    <property type="term" value="F:2-dehydropantoate 2-reductase activity"/>
    <property type="evidence" value="ECO:0007669"/>
    <property type="project" value="UniProtKB-EC"/>
</dbReference>
<evidence type="ECO:0000256" key="1">
    <source>
        <dbReference type="ARBA" id="ARBA00007870"/>
    </source>
</evidence>
<dbReference type="Gene3D" id="3.40.50.720">
    <property type="entry name" value="NAD(P)-binding Rossmann-like Domain"/>
    <property type="match status" value="1"/>
</dbReference>
<dbReference type="NCBIfam" id="TIGR00745">
    <property type="entry name" value="apbA_panE"/>
    <property type="match status" value="1"/>
</dbReference>
<keyword evidence="2 4" id="KW-0521">NADP</keyword>
<evidence type="ECO:0000259" key="6">
    <source>
        <dbReference type="Pfam" id="PF02558"/>
    </source>
</evidence>
<dbReference type="InterPro" id="IPR013328">
    <property type="entry name" value="6PGD_dom2"/>
</dbReference>
<dbReference type="InterPro" id="IPR003710">
    <property type="entry name" value="ApbA"/>
</dbReference>
<dbReference type="InterPro" id="IPR013332">
    <property type="entry name" value="KPR_N"/>
</dbReference>
<evidence type="ECO:0000313" key="8">
    <source>
        <dbReference type="EMBL" id="PTB48311.1"/>
    </source>
</evidence>
<comment type="catalytic activity">
    <reaction evidence="4">
        <text>(R)-pantoate + NADP(+) = 2-dehydropantoate + NADPH + H(+)</text>
        <dbReference type="Rhea" id="RHEA:16233"/>
        <dbReference type="ChEBI" id="CHEBI:11561"/>
        <dbReference type="ChEBI" id="CHEBI:15378"/>
        <dbReference type="ChEBI" id="CHEBI:15980"/>
        <dbReference type="ChEBI" id="CHEBI:57783"/>
        <dbReference type="ChEBI" id="CHEBI:58349"/>
        <dbReference type="EC" id="1.1.1.169"/>
    </reaction>
</comment>
<dbReference type="Pfam" id="PF02558">
    <property type="entry name" value="ApbA"/>
    <property type="match status" value="1"/>
</dbReference>
<dbReference type="GO" id="GO:0015940">
    <property type="term" value="P:pantothenate biosynthetic process"/>
    <property type="evidence" value="ECO:0007669"/>
    <property type="project" value="InterPro"/>
</dbReference>
<evidence type="ECO:0000256" key="5">
    <source>
        <dbReference type="SAM" id="SignalP"/>
    </source>
</evidence>
<dbReference type="InterPro" id="IPR051402">
    <property type="entry name" value="KPR-Related"/>
</dbReference>